<name>A0A1X9YY80_9BACT</name>
<evidence type="ECO:0000313" key="2">
    <source>
        <dbReference type="Proteomes" id="UP000266292"/>
    </source>
</evidence>
<dbReference type="OrthoDB" id="5597599at2"/>
<dbReference type="RefSeq" id="WP_025604610.1">
    <property type="nucleotide sequence ID" value="NZ_CP021235.1"/>
</dbReference>
<accession>A0A1X9YY80</accession>
<dbReference type="Proteomes" id="UP000266292">
    <property type="component" value="Chromosome"/>
</dbReference>
<evidence type="ECO:0000313" key="1">
    <source>
        <dbReference type="EMBL" id="ARS37704.1"/>
    </source>
</evidence>
<dbReference type="GO" id="GO:0016874">
    <property type="term" value="F:ligase activity"/>
    <property type="evidence" value="ECO:0007669"/>
    <property type="project" value="UniProtKB-KW"/>
</dbReference>
<dbReference type="KEGG" id="pact:CA264_03415"/>
<protein>
    <submittedName>
        <fullName evidence="1">Amidoligase</fullName>
    </submittedName>
</protein>
<dbReference type="AlphaFoldDB" id="A0A1X9YY80"/>
<dbReference type="Pfam" id="PF12224">
    <property type="entry name" value="Amidoligase_2"/>
    <property type="match status" value="1"/>
</dbReference>
<dbReference type="InterPro" id="IPR022025">
    <property type="entry name" value="Amidoligase_2"/>
</dbReference>
<keyword evidence="1" id="KW-0436">Ligase</keyword>
<keyword evidence="2" id="KW-1185">Reference proteome</keyword>
<reference evidence="2" key="1">
    <citation type="submission" date="2017-05" db="EMBL/GenBank/DDBJ databases">
        <authorList>
            <person name="Ray J."/>
            <person name="Price M."/>
            <person name="Deutschbauer A."/>
        </authorList>
    </citation>
    <scope>NUCLEOTIDE SEQUENCE [LARGE SCALE GENOMIC DNA]</scope>
    <source>
        <strain evidence="2">DSM 19842</strain>
    </source>
</reference>
<proteinExistence type="predicted"/>
<dbReference type="STRING" id="709015.GCA_000472485_00676"/>
<gene>
    <name evidence="1" type="ORF">CA264_03415</name>
</gene>
<dbReference type="EMBL" id="CP021235">
    <property type="protein sequence ID" value="ARS37704.1"/>
    <property type="molecule type" value="Genomic_DNA"/>
</dbReference>
<organism evidence="1 2">
    <name type="scientific">Pontibacter actiniarum</name>
    <dbReference type="NCBI Taxonomy" id="323450"/>
    <lineage>
        <taxon>Bacteria</taxon>
        <taxon>Pseudomonadati</taxon>
        <taxon>Bacteroidota</taxon>
        <taxon>Cytophagia</taxon>
        <taxon>Cytophagales</taxon>
        <taxon>Hymenobacteraceae</taxon>
        <taxon>Pontibacter</taxon>
    </lineage>
</organism>
<sequence length="334" mass="38818">MPFKQPPVLYNEEGKPRTVGFELEYANLGIDASAKIVQALYGGRIEQESRFRLQVTDTELGDFTIEFDLTLLTEQRYKKAFEAFNIQVDTIKVGNGTLQDEVETALESIVGKIFPYEIACPPLPCTQLQQLEKLREALYRHHAEGTTSFVTNAFGTHINVELPDTETETILTYLRAFVLLYPWLLYVGHTDLARKISPFIDPYPEAYVELVLLPAYHPNLRDLIHDYHTFNPNRNRPLDMYPLFAALEGELLKQYSDIGKVKARKTFHYRLPNSSIAQPDWTLAQEWNNWIRVEELAQDREAVRQLSQEYLSLKKHTLIGFENKWIKRIEQWLP</sequence>